<sequence>MNTIERTTSLVNETSAQLKTLVSNAEKSHFLKPDEVRAKLAFLINPKQNLFANLNSFFNRPKCLDDLTRIMKVCGGTETRYQITAVGLSHLIEYCLKYDLPNDSRLLKSFIFIIFSIFDKVDSRSQGNIMKFEEVYDYINNELSDNVDLTACENDGSKIIKISFLTTTYVCEQVNTKTVADQVLAKLGQYLISDQFGYFKSKIGLNGNEKYDAIAIMNVKQDESCHVDLFRNKYSIVPAYYKQLVAEVRALRRIKSVGNTNGVRFRGITKFGFIKPLTDIQRFKKTALNVALIDTNSKYFTTNAGKLYYAYDQCTLSYMDDIEISTNRVCRELMDVNALVTCKLLHNYGLGTKCKNTKCNVIGHISPVIQAALAKRYTSALKDIISDETSDDFDDGTQQVETNTPVAKQMTLSSDDRMVKGDNNYAYMSVKDQSKAGSSITTRLARYKSVKANNDEVLKSTVVASNSDDVISVDEVDIDSISIDSSSNLTTSNEMKPPVNKKGKSLF</sequence>
<evidence type="ECO:0000256" key="1">
    <source>
        <dbReference type="SAM" id="MobiDB-lite"/>
    </source>
</evidence>
<dbReference type="NCBIfam" id="TIGR04231">
    <property type="entry name" value="seadorna_VP5"/>
    <property type="match status" value="1"/>
</dbReference>
<protein>
    <submittedName>
        <fullName evidence="2">VP6 protein</fullName>
    </submittedName>
</protein>
<gene>
    <name evidence="2" type="primary">VP6</name>
</gene>
<name>A0A8E0KL66_9REOV</name>
<organism evidence="2">
    <name type="scientific">Kadipiro virus</name>
    <dbReference type="NCBI Taxonomy" id="104580"/>
    <lineage>
        <taxon>Viruses</taxon>
        <taxon>Riboviria</taxon>
        <taxon>Orthornavirae</taxon>
        <taxon>Duplornaviricota</taxon>
        <taxon>Resentoviricetes</taxon>
        <taxon>Reovirales</taxon>
        <taxon>Sedoreoviridae</taxon>
        <taxon>Seadornavirus</taxon>
        <taxon>Seadornavirus kadipiroense</taxon>
    </lineage>
</organism>
<dbReference type="EMBL" id="BR001726">
    <property type="protein sequence ID" value="FAA04042.1"/>
    <property type="molecule type" value="Genomic_RNA"/>
</dbReference>
<evidence type="ECO:0000313" key="2">
    <source>
        <dbReference type="EMBL" id="FAA04042.1"/>
    </source>
</evidence>
<feature type="region of interest" description="Disordered" evidence="1">
    <location>
        <begin position="485"/>
        <end position="507"/>
    </location>
</feature>
<reference evidence="2" key="1">
    <citation type="journal article" date="2021" name="MBio">
        <title>Hidden Viral Sequences in Public Sequencing Data and Warning for Future Emerging Diseases.</title>
        <authorList>
            <person name="Kawasaki J."/>
            <person name="Kojima S."/>
            <person name="Tomonaga K."/>
            <person name="Horie M."/>
        </authorList>
    </citation>
    <scope>NUCLEOTIDE SEQUENCE</scope>
    <source>
        <strain evidence="2">Rat/2019/399</strain>
    </source>
</reference>
<dbReference type="InterPro" id="IPR026373">
    <property type="entry name" value="VP5/VP6"/>
</dbReference>
<proteinExistence type="predicted"/>
<accession>A0A8E0KL66</accession>